<dbReference type="InterPro" id="IPR020843">
    <property type="entry name" value="ER"/>
</dbReference>
<dbReference type="Pfam" id="PF08240">
    <property type="entry name" value="ADH_N"/>
    <property type="match status" value="1"/>
</dbReference>
<keyword evidence="1" id="KW-0521">NADP</keyword>
<dbReference type="PANTHER" id="PTHR48106">
    <property type="entry name" value="QUINONE OXIDOREDUCTASE PIG3-RELATED"/>
    <property type="match status" value="1"/>
</dbReference>
<dbReference type="PANTHER" id="PTHR48106:SF13">
    <property type="entry name" value="QUINONE OXIDOREDUCTASE-RELATED"/>
    <property type="match status" value="1"/>
</dbReference>
<dbReference type="SUPFAM" id="SSF50129">
    <property type="entry name" value="GroES-like"/>
    <property type="match status" value="1"/>
</dbReference>
<dbReference type="InterPro" id="IPR036291">
    <property type="entry name" value="NAD(P)-bd_dom_sf"/>
</dbReference>
<dbReference type="GO" id="GO:0003960">
    <property type="term" value="F:quinone reductase (NADPH) activity"/>
    <property type="evidence" value="ECO:0007669"/>
    <property type="project" value="TreeGrafter"/>
</dbReference>
<dbReference type="GO" id="GO:0035925">
    <property type="term" value="F:mRNA 3'-UTR AU-rich region binding"/>
    <property type="evidence" value="ECO:0007669"/>
    <property type="project" value="TreeGrafter"/>
</dbReference>
<gene>
    <name evidence="4" type="ORF">AQI70_23705</name>
</gene>
<dbReference type="InterPro" id="IPR013149">
    <property type="entry name" value="ADH-like_C"/>
</dbReference>
<evidence type="ECO:0000313" key="4">
    <source>
        <dbReference type="EMBL" id="KUM72309.1"/>
    </source>
</evidence>
<proteinExistence type="predicted"/>
<dbReference type="InterPro" id="IPR011032">
    <property type="entry name" value="GroES-like_sf"/>
</dbReference>
<dbReference type="InterPro" id="IPR013154">
    <property type="entry name" value="ADH-like_N"/>
</dbReference>
<evidence type="ECO:0000259" key="3">
    <source>
        <dbReference type="SMART" id="SM00829"/>
    </source>
</evidence>
<dbReference type="OrthoDB" id="5195079at2"/>
<protein>
    <submittedName>
        <fullName evidence="4">Oxidoreductase</fullName>
    </submittedName>
</protein>
<accession>A0A117P3C2</accession>
<dbReference type="RefSeq" id="WP_062153360.1">
    <property type="nucleotide sequence ID" value="NZ_KQ947990.1"/>
</dbReference>
<name>A0A117P3C2_9ACTN</name>
<dbReference type="Gene3D" id="3.90.180.10">
    <property type="entry name" value="Medium-chain alcohol dehydrogenases, catalytic domain"/>
    <property type="match status" value="1"/>
</dbReference>
<evidence type="ECO:0000256" key="1">
    <source>
        <dbReference type="ARBA" id="ARBA00022857"/>
    </source>
</evidence>
<sequence length="326" mass="33402">MHAIRLHTFGPAENLTLEEVDDPAPGPGQIRIAVAAAGVHLLDTALREGIQGPAPHPPTLPTIPGREVAGVVESLGEGVAARWLGKRVVAHLGFAPGGYAELAVTAVDRVHEIPANLDFAEAVAMIGTGRTAMGILQFAELGPDSVAVIPAAAGGIGTLLVQYARNAGAVVIGLAGGPDKAARVRENGADLAVDYKDSSWPGKVRAFLGGRPATVVLDGVGGDVARECVALLGPGGRHLVFGWSGQGLHDSEPYVVDGVSENVLGPAMMRKAGGPDPVRTLELRALAEAAEGRLTPAVQRFPLAEAAAAHRALETRATTGKVVLEP</sequence>
<dbReference type="AlphaFoldDB" id="A0A117P3C2"/>
<dbReference type="EMBL" id="LMWJ01000017">
    <property type="protein sequence ID" value="KUM72309.1"/>
    <property type="molecule type" value="Genomic_DNA"/>
</dbReference>
<dbReference type="CDD" id="cd08244">
    <property type="entry name" value="MDR_enoyl_red"/>
    <property type="match status" value="1"/>
</dbReference>
<dbReference type="Proteomes" id="UP000054024">
    <property type="component" value="Unassembled WGS sequence"/>
</dbReference>
<organism evidence="4 5">
    <name type="scientific">Streptomyces curacoi</name>
    <dbReference type="NCBI Taxonomy" id="146536"/>
    <lineage>
        <taxon>Bacteria</taxon>
        <taxon>Bacillati</taxon>
        <taxon>Actinomycetota</taxon>
        <taxon>Actinomycetes</taxon>
        <taxon>Kitasatosporales</taxon>
        <taxon>Streptomycetaceae</taxon>
        <taxon>Streptomyces</taxon>
    </lineage>
</organism>
<evidence type="ECO:0000313" key="5">
    <source>
        <dbReference type="Proteomes" id="UP000054024"/>
    </source>
</evidence>
<keyword evidence="2" id="KW-0560">Oxidoreductase</keyword>
<keyword evidence="5" id="KW-1185">Reference proteome</keyword>
<comment type="caution">
    <text evidence="4">The sequence shown here is derived from an EMBL/GenBank/DDBJ whole genome shotgun (WGS) entry which is preliminary data.</text>
</comment>
<evidence type="ECO:0000256" key="2">
    <source>
        <dbReference type="ARBA" id="ARBA00023002"/>
    </source>
</evidence>
<feature type="domain" description="Enoyl reductase (ER)" evidence="3">
    <location>
        <begin position="10"/>
        <end position="324"/>
    </location>
</feature>
<dbReference type="STRING" id="146536.AQI70_23705"/>
<dbReference type="SUPFAM" id="SSF51735">
    <property type="entry name" value="NAD(P)-binding Rossmann-fold domains"/>
    <property type="match status" value="1"/>
</dbReference>
<dbReference type="Pfam" id="PF00107">
    <property type="entry name" value="ADH_zinc_N"/>
    <property type="match status" value="1"/>
</dbReference>
<dbReference type="SMART" id="SM00829">
    <property type="entry name" value="PKS_ER"/>
    <property type="match status" value="1"/>
</dbReference>
<dbReference type="GO" id="GO:0070402">
    <property type="term" value="F:NADPH binding"/>
    <property type="evidence" value="ECO:0007669"/>
    <property type="project" value="TreeGrafter"/>
</dbReference>
<reference evidence="4 5" key="1">
    <citation type="submission" date="2015-10" db="EMBL/GenBank/DDBJ databases">
        <title>Draft genome sequence of Streptomyces curacoi DSM 40107, type strain for the species Streptomyces curacoi.</title>
        <authorList>
            <person name="Ruckert C."/>
            <person name="Winkler A."/>
            <person name="Kalinowski J."/>
            <person name="Kampfer P."/>
            <person name="Glaeser S."/>
        </authorList>
    </citation>
    <scope>NUCLEOTIDE SEQUENCE [LARGE SCALE GENOMIC DNA]</scope>
    <source>
        <strain evidence="4 5">DSM 40107</strain>
    </source>
</reference>
<dbReference type="Gene3D" id="3.40.50.720">
    <property type="entry name" value="NAD(P)-binding Rossmann-like Domain"/>
    <property type="match status" value="1"/>
</dbReference>
<dbReference type="GO" id="GO:0005829">
    <property type="term" value="C:cytosol"/>
    <property type="evidence" value="ECO:0007669"/>
    <property type="project" value="TreeGrafter"/>
</dbReference>